<evidence type="ECO:0000313" key="4">
    <source>
        <dbReference type="Proteomes" id="UP000054097"/>
    </source>
</evidence>
<comment type="similarity">
    <text evidence="2">Belongs to the glycosyl hydrolase family 6.</text>
</comment>
<dbReference type="PIRSF" id="PIRSF001100">
    <property type="entry name" value="Beta_cellobiohydrolase"/>
    <property type="match status" value="1"/>
</dbReference>
<feature type="signal peptide" evidence="2">
    <location>
        <begin position="1"/>
        <end position="24"/>
    </location>
</feature>
<dbReference type="HOGENOM" id="CLU_015488_0_0_1"/>
<keyword evidence="2" id="KW-0119">Carbohydrate metabolism</keyword>
<dbReference type="InterPro" id="IPR036434">
    <property type="entry name" value="Beta_cellobiohydrolase_sf"/>
</dbReference>
<dbReference type="InterPro" id="IPR016288">
    <property type="entry name" value="Beta_cellobiohydrolase"/>
</dbReference>
<keyword evidence="2" id="KW-0732">Signal</keyword>
<keyword evidence="2" id="KW-0136">Cellulose degradation</keyword>
<dbReference type="GO" id="GO:0030245">
    <property type="term" value="P:cellulose catabolic process"/>
    <property type="evidence" value="ECO:0007669"/>
    <property type="project" value="UniProtKB-KW"/>
</dbReference>
<dbReference type="Pfam" id="PF01341">
    <property type="entry name" value="Glyco_hydro_6"/>
    <property type="match status" value="1"/>
</dbReference>
<evidence type="ECO:0000256" key="1">
    <source>
        <dbReference type="PIRSR" id="PIRSR001100-2"/>
    </source>
</evidence>
<sequence length="308" mass="32402">MIQSIRLLTVALWTLHIITQPASAANPYTGRSVWNSETYASQVKAAAAVVSDSTLQAKMIKVASFPTFTWLDKFAKVADLPGYLTAAGNSILQLVIYDLPNRDCHATTSLGEYTYANGGAVLYQQFIDSIVTTIKASPSSTVVAVVEPNSLVNLIVNLSDARCASVATAMKASITYACQALTSAGVYVYLDGSNSAFLGWPANLPPAAALFASFYKATGSSPFMRGIATDVGGYNALTAATPDPVTSGSSNYDESHYINALAPLLASNGWNAGFIVDQGRSGVQNIRTTWTNTCNLKGAGLGIRPTTS</sequence>
<dbReference type="Proteomes" id="UP000054097">
    <property type="component" value="Unassembled WGS sequence"/>
</dbReference>
<feature type="binding site" evidence="1">
    <location>
        <position position="70"/>
    </location>
    <ligand>
        <name>substrate</name>
    </ligand>
</feature>
<feature type="non-terminal residue" evidence="3">
    <location>
        <position position="308"/>
    </location>
</feature>
<keyword evidence="2 3" id="KW-0378">Hydrolase</keyword>
<dbReference type="EC" id="3.2.1.-" evidence="2"/>
<keyword evidence="2" id="KW-0326">Glycosidase</keyword>
<dbReference type="GO" id="GO:0004553">
    <property type="term" value="F:hydrolase activity, hydrolyzing O-glycosyl compounds"/>
    <property type="evidence" value="ECO:0007669"/>
    <property type="project" value="InterPro"/>
</dbReference>
<reference evidence="4" key="2">
    <citation type="submission" date="2015-01" db="EMBL/GenBank/DDBJ databases">
        <title>Evolutionary Origins and Diversification of the Mycorrhizal Mutualists.</title>
        <authorList>
            <consortium name="DOE Joint Genome Institute"/>
            <consortium name="Mycorrhizal Genomics Consortium"/>
            <person name="Kohler A."/>
            <person name="Kuo A."/>
            <person name="Nagy L.G."/>
            <person name="Floudas D."/>
            <person name="Copeland A."/>
            <person name="Barry K.W."/>
            <person name="Cichocki N."/>
            <person name="Veneault-Fourrey C."/>
            <person name="LaButti K."/>
            <person name="Lindquist E.A."/>
            <person name="Lipzen A."/>
            <person name="Lundell T."/>
            <person name="Morin E."/>
            <person name="Murat C."/>
            <person name="Riley R."/>
            <person name="Ohm R."/>
            <person name="Sun H."/>
            <person name="Tunlid A."/>
            <person name="Henrissat B."/>
            <person name="Grigoriev I.V."/>
            <person name="Hibbett D.S."/>
            <person name="Martin F."/>
        </authorList>
    </citation>
    <scope>NUCLEOTIDE SEQUENCE [LARGE SCALE GENOMIC DNA]</scope>
    <source>
        <strain evidence="4">MAFF 305830</strain>
    </source>
</reference>
<organism evidence="3 4">
    <name type="scientific">Serendipita vermifera MAFF 305830</name>
    <dbReference type="NCBI Taxonomy" id="933852"/>
    <lineage>
        <taxon>Eukaryota</taxon>
        <taxon>Fungi</taxon>
        <taxon>Dikarya</taxon>
        <taxon>Basidiomycota</taxon>
        <taxon>Agaricomycotina</taxon>
        <taxon>Agaricomycetes</taxon>
        <taxon>Sebacinales</taxon>
        <taxon>Serendipitaceae</taxon>
        <taxon>Serendipita</taxon>
    </lineage>
</organism>
<dbReference type="Gene3D" id="3.20.20.40">
    <property type="entry name" value="1, 4-beta cellobiohydrolase"/>
    <property type="match status" value="1"/>
</dbReference>
<feature type="chain" id="PRO_5005111010" description="Glucanase" evidence="2">
    <location>
        <begin position="25"/>
        <end position="308"/>
    </location>
</feature>
<gene>
    <name evidence="3" type="ORF">M408DRAFT_82633</name>
</gene>
<evidence type="ECO:0000256" key="2">
    <source>
        <dbReference type="RuleBase" id="RU361186"/>
    </source>
</evidence>
<keyword evidence="4" id="KW-1185">Reference proteome</keyword>
<reference evidence="3 4" key="1">
    <citation type="submission" date="2014-04" db="EMBL/GenBank/DDBJ databases">
        <authorList>
            <consortium name="DOE Joint Genome Institute"/>
            <person name="Kuo A."/>
            <person name="Zuccaro A."/>
            <person name="Kohler A."/>
            <person name="Nagy L.G."/>
            <person name="Floudas D."/>
            <person name="Copeland A."/>
            <person name="Barry K.W."/>
            <person name="Cichocki N."/>
            <person name="Veneault-Fourrey C."/>
            <person name="LaButti K."/>
            <person name="Lindquist E.A."/>
            <person name="Lipzen A."/>
            <person name="Lundell T."/>
            <person name="Morin E."/>
            <person name="Murat C."/>
            <person name="Sun H."/>
            <person name="Tunlid A."/>
            <person name="Henrissat B."/>
            <person name="Grigoriev I.V."/>
            <person name="Hibbett D.S."/>
            <person name="Martin F."/>
            <person name="Nordberg H.P."/>
            <person name="Cantor M.N."/>
            <person name="Hua S.X."/>
        </authorList>
    </citation>
    <scope>NUCLEOTIDE SEQUENCE [LARGE SCALE GENOMIC DNA]</scope>
    <source>
        <strain evidence="3 4">MAFF 305830</strain>
    </source>
</reference>
<dbReference type="PRINTS" id="PR00733">
    <property type="entry name" value="GLHYDRLASE6"/>
</dbReference>
<dbReference type="SUPFAM" id="SSF51989">
    <property type="entry name" value="Glycosyl hydrolases family 6, cellulases"/>
    <property type="match status" value="1"/>
</dbReference>
<keyword evidence="2" id="KW-0624">Polysaccharide degradation</keyword>
<dbReference type="PANTHER" id="PTHR34876:SF4">
    <property type="entry name" value="1,4-BETA-D-GLUCAN CELLOBIOHYDROLASE C-RELATED"/>
    <property type="match status" value="1"/>
</dbReference>
<name>A0A0C3AL74_SERVB</name>
<dbReference type="EMBL" id="KN824485">
    <property type="protein sequence ID" value="KIM20046.1"/>
    <property type="molecule type" value="Genomic_DNA"/>
</dbReference>
<dbReference type="AlphaFoldDB" id="A0A0C3AL74"/>
<dbReference type="STRING" id="933852.A0A0C3AL74"/>
<dbReference type="PANTHER" id="PTHR34876">
    <property type="match status" value="1"/>
</dbReference>
<dbReference type="OrthoDB" id="64893at2759"/>
<evidence type="ECO:0000313" key="3">
    <source>
        <dbReference type="EMBL" id="KIM20046.1"/>
    </source>
</evidence>
<proteinExistence type="inferred from homology"/>
<protein>
    <recommendedName>
        <fullName evidence="2">Glucanase</fullName>
        <ecNumber evidence="2">3.2.1.-</ecNumber>
    </recommendedName>
</protein>
<accession>A0A0C3AL74</accession>
<feature type="binding site" evidence="1">
    <location>
        <position position="72"/>
    </location>
    <ligand>
        <name>substrate</name>
    </ligand>
</feature>